<evidence type="ECO:0000313" key="2">
    <source>
        <dbReference type="EMBL" id="EEF35802.1"/>
    </source>
</evidence>
<feature type="region of interest" description="Disordered" evidence="1">
    <location>
        <begin position="26"/>
        <end position="55"/>
    </location>
</feature>
<proteinExistence type="predicted"/>
<protein>
    <submittedName>
        <fullName evidence="2">Uncharacterized protein</fullName>
    </submittedName>
</protein>
<sequence length="55" mass="6326">MESCWDLGREIKHLIQMDALKHFIAKKDKKKAREEKEPKERDTSGAKLGEGQVST</sequence>
<gene>
    <name evidence="2" type="ORF">RCOM_1604590</name>
</gene>
<evidence type="ECO:0000256" key="1">
    <source>
        <dbReference type="SAM" id="MobiDB-lite"/>
    </source>
</evidence>
<dbReference type="Proteomes" id="UP000008311">
    <property type="component" value="Unassembled WGS sequence"/>
</dbReference>
<dbReference type="AlphaFoldDB" id="B9SKS1"/>
<organism evidence="2 3">
    <name type="scientific">Ricinus communis</name>
    <name type="common">Castor bean</name>
    <dbReference type="NCBI Taxonomy" id="3988"/>
    <lineage>
        <taxon>Eukaryota</taxon>
        <taxon>Viridiplantae</taxon>
        <taxon>Streptophyta</taxon>
        <taxon>Embryophyta</taxon>
        <taxon>Tracheophyta</taxon>
        <taxon>Spermatophyta</taxon>
        <taxon>Magnoliopsida</taxon>
        <taxon>eudicotyledons</taxon>
        <taxon>Gunneridae</taxon>
        <taxon>Pentapetalae</taxon>
        <taxon>rosids</taxon>
        <taxon>fabids</taxon>
        <taxon>Malpighiales</taxon>
        <taxon>Euphorbiaceae</taxon>
        <taxon>Acalyphoideae</taxon>
        <taxon>Acalypheae</taxon>
        <taxon>Ricinus</taxon>
    </lineage>
</organism>
<name>B9SKS1_RICCO</name>
<reference evidence="3" key="1">
    <citation type="journal article" date="2010" name="Nat. Biotechnol.">
        <title>Draft genome sequence of the oilseed species Ricinus communis.</title>
        <authorList>
            <person name="Chan A.P."/>
            <person name="Crabtree J."/>
            <person name="Zhao Q."/>
            <person name="Lorenzi H."/>
            <person name="Orvis J."/>
            <person name="Puiu D."/>
            <person name="Melake-Berhan A."/>
            <person name="Jones K.M."/>
            <person name="Redman J."/>
            <person name="Chen G."/>
            <person name="Cahoon E.B."/>
            <person name="Gedil M."/>
            <person name="Stanke M."/>
            <person name="Haas B.J."/>
            <person name="Wortman J.R."/>
            <person name="Fraser-Liggett C.M."/>
            <person name="Ravel J."/>
            <person name="Rabinowicz P.D."/>
        </authorList>
    </citation>
    <scope>NUCLEOTIDE SEQUENCE [LARGE SCALE GENOMIC DNA]</scope>
    <source>
        <strain evidence="3">cv. Hale</strain>
    </source>
</reference>
<dbReference type="EMBL" id="EQ974004">
    <property type="protein sequence ID" value="EEF35802.1"/>
    <property type="molecule type" value="Genomic_DNA"/>
</dbReference>
<accession>B9SKS1</accession>
<feature type="compositionally biased region" description="Basic and acidic residues" evidence="1">
    <location>
        <begin position="31"/>
        <end position="44"/>
    </location>
</feature>
<keyword evidence="3" id="KW-1185">Reference proteome</keyword>
<evidence type="ECO:0000313" key="3">
    <source>
        <dbReference type="Proteomes" id="UP000008311"/>
    </source>
</evidence>
<dbReference type="InParanoid" id="B9SKS1"/>